<dbReference type="InterPro" id="IPR007737">
    <property type="entry name" value="Mga_HTH"/>
</dbReference>
<accession>A0ABY4P809</accession>
<dbReference type="Proteomes" id="UP000831495">
    <property type="component" value="Chromosome"/>
</dbReference>
<protein>
    <submittedName>
        <fullName evidence="2">Helix-turn-helix domain-containing protein</fullName>
    </submittedName>
</protein>
<feature type="domain" description="Mga helix-turn-helix" evidence="1">
    <location>
        <begin position="102"/>
        <end position="172"/>
    </location>
</feature>
<keyword evidence="3" id="KW-1185">Reference proteome</keyword>
<evidence type="ECO:0000259" key="1">
    <source>
        <dbReference type="Pfam" id="PF05043"/>
    </source>
</evidence>
<organism evidence="2 3">
    <name type="scientific">Bombilactobacillus folatiphilus</name>
    <dbReference type="NCBI Taxonomy" id="2923362"/>
    <lineage>
        <taxon>Bacteria</taxon>
        <taxon>Bacillati</taxon>
        <taxon>Bacillota</taxon>
        <taxon>Bacilli</taxon>
        <taxon>Lactobacillales</taxon>
        <taxon>Lactobacillaceae</taxon>
        <taxon>Bombilactobacillus</taxon>
    </lineage>
</organism>
<name>A0ABY4P809_9LACO</name>
<gene>
    <name evidence="2" type="ORF">MOO45_06530</name>
</gene>
<dbReference type="EMBL" id="CP093366">
    <property type="protein sequence ID" value="UQS81845.1"/>
    <property type="molecule type" value="Genomic_DNA"/>
</dbReference>
<evidence type="ECO:0000313" key="3">
    <source>
        <dbReference type="Proteomes" id="UP000831495"/>
    </source>
</evidence>
<proteinExistence type="predicted"/>
<dbReference type="Pfam" id="PF05043">
    <property type="entry name" value="Mga"/>
    <property type="match status" value="1"/>
</dbReference>
<evidence type="ECO:0000313" key="2">
    <source>
        <dbReference type="EMBL" id="UQS81845.1"/>
    </source>
</evidence>
<dbReference type="RefSeq" id="WP_249514113.1">
    <property type="nucleotide sequence ID" value="NZ_CP093366.1"/>
</dbReference>
<sequence>MTENQDLFLSVSDMEKLHLFEQVRQLKMSEASYRDDLEAHRSLDMKIGDINFRQTAVQMKKSYGSIYNTYDGIVQDIKKLLKKDDPTTEEIFSIDNDAYHFFLVSQSDAYNFLLAIIEDTCDSFERFYKERGNSKATALRHLRPMRMFLKKFNVRITYERMRFVGKETDVRLALSTMCWEATRGYVWPFESIDEVGTNLLVHKFLQTFQTDVSTSMTIKFYNIYTAINCLRLYRDHPIQEDTKLSCLQYPNLNIYDNFVNYDEMNEFSNTKLAHIFSYFKTLSPEILMNESCNTYNLINCALSVVPEPIKQADQRYQYLRDYNTVLYDFVNEFFQAMPYNIQQRFDVNYDTMKLYKISLANVMVGGLAYGESYYQMLAIATGENIGLSSIDLPELKKQIRNVLQHLFEKDEFTDFQGQEILLTDIIYKVVLRLVVIFSKHFAVKIYPSIETNQLYYLDLIYTLSSLPYVELVEKPQDADLIVTSSSKAGEKPVHFDAYIFKWEYDKSNAQYGSLLTLIRDIWTHKKISE</sequence>
<reference evidence="2" key="1">
    <citation type="journal article" date="2022" name="Int. J. Syst. Evol. Microbiol.">
        <title>Apilactobacillus apisilvae sp. nov., Nicolia spurrieriana gen. nov. sp. nov., Bombilactobacillus folatiphilus sp. nov. and Bombilactobacillus thymidiniphilus sp. nov., four new lactic acid bacterial isolates from stingless bees Tetragonula carbonaria and Austroplebeia australis.</title>
        <authorList>
            <person name="Oliphant S.A."/>
            <person name="Watson-Haigh N.S."/>
            <person name="Sumby K.M."/>
            <person name="Gardner J."/>
            <person name="Groom S."/>
            <person name="Jiranek V."/>
        </authorList>
    </citation>
    <scope>NUCLEOTIDE SEQUENCE</scope>
    <source>
        <strain evidence="2">SG4_D2</strain>
    </source>
</reference>